<proteinExistence type="predicted"/>
<dbReference type="SUPFAM" id="SSF56219">
    <property type="entry name" value="DNase I-like"/>
    <property type="match status" value="1"/>
</dbReference>
<dbReference type="AlphaFoldDB" id="A0A5A7Q1X3"/>
<dbReference type="PANTHER" id="PTHR35218">
    <property type="entry name" value="RNASE H DOMAIN-CONTAINING PROTEIN"/>
    <property type="match status" value="1"/>
</dbReference>
<protein>
    <submittedName>
        <fullName evidence="2">LINE-type retrotransposon LIb DNA</fullName>
    </submittedName>
</protein>
<dbReference type="OrthoDB" id="1720282at2759"/>
<evidence type="ECO:0000313" key="3">
    <source>
        <dbReference type="Proteomes" id="UP000325081"/>
    </source>
</evidence>
<keyword evidence="3" id="KW-1185">Reference proteome</keyword>
<sequence>MIDAPNSNSGIYIDCLLLFLRRERPDVLCLLETKADWGVGSTLARRFKFDGVYEVAASGMAGGLILLWNSLSLSATTLSCTDQSITTEISGSGFSAIITFVYVRPCSVSKDMFWDNLKLFAASVNRPWIVMGDFNDFALLSERKGGSGSCLNRVLKFRERINDCNLLDVGCEGGTFTWVWKVHGRVVVQERLDRALWGTFSRSCPNSIDESNGVRVIAAIPGKSQQMLERYPSLLNLREDNDVH</sequence>
<dbReference type="InterPro" id="IPR036691">
    <property type="entry name" value="Endo/exonu/phosph_ase_sf"/>
</dbReference>
<dbReference type="EMBL" id="BKCP01005572">
    <property type="protein sequence ID" value="GER39014.1"/>
    <property type="molecule type" value="Genomic_DNA"/>
</dbReference>
<dbReference type="Pfam" id="PF03372">
    <property type="entry name" value="Exo_endo_phos"/>
    <property type="match status" value="1"/>
</dbReference>
<evidence type="ECO:0000259" key="1">
    <source>
        <dbReference type="Pfam" id="PF03372"/>
    </source>
</evidence>
<accession>A0A5A7Q1X3</accession>
<gene>
    <name evidence="2" type="ORF">STAS_15592</name>
</gene>
<reference evidence="3" key="1">
    <citation type="journal article" date="2019" name="Curr. Biol.">
        <title>Genome Sequence of Striga asiatica Provides Insight into the Evolution of Plant Parasitism.</title>
        <authorList>
            <person name="Yoshida S."/>
            <person name="Kim S."/>
            <person name="Wafula E.K."/>
            <person name="Tanskanen J."/>
            <person name="Kim Y.M."/>
            <person name="Honaas L."/>
            <person name="Yang Z."/>
            <person name="Spallek T."/>
            <person name="Conn C.E."/>
            <person name="Ichihashi Y."/>
            <person name="Cheong K."/>
            <person name="Cui S."/>
            <person name="Der J.P."/>
            <person name="Gundlach H."/>
            <person name="Jiao Y."/>
            <person name="Hori C."/>
            <person name="Ishida J.K."/>
            <person name="Kasahara H."/>
            <person name="Kiba T."/>
            <person name="Kim M.S."/>
            <person name="Koo N."/>
            <person name="Laohavisit A."/>
            <person name="Lee Y.H."/>
            <person name="Lumba S."/>
            <person name="McCourt P."/>
            <person name="Mortimer J.C."/>
            <person name="Mutuku J.M."/>
            <person name="Nomura T."/>
            <person name="Sasaki-Sekimoto Y."/>
            <person name="Seto Y."/>
            <person name="Wang Y."/>
            <person name="Wakatake T."/>
            <person name="Sakakibara H."/>
            <person name="Demura T."/>
            <person name="Yamaguchi S."/>
            <person name="Yoneyama K."/>
            <person name="Manabe R.I."/>
            <person name="Nelson D.C."/>
            <person name="Schulman A.H."/>
            <person name="Timko M.P."/>
            <person name="dePamphilis C.W."/>
            <person name="Choi D."/>
            <person name="Shirasu K."/>
        </authorList>
    </citation>
    <scope>NUCLEOTIDE SEQUENCE [LARGE SCALE GENOMIC DNA]</scope>
    <source>
        <strain evidence="3">cv. UVA1</strain>
    </source>
</reference>
<dbReference type="Gene3D" id="3.60.10.10">
    <property type="entry name" value="Endonuclease/exonuclease/phosphatase"/>
    <property type="match status" value="1"/>
</dbReference>
<feature type="domain" description="Endonuclease/exonuclease/phosphatase" evidence="1">
    <location>
        <begin position="16"/>
        <end position="199"/>
    </location>
</feature>
<evidence type="ECO:0000313" key="2">
    <source>
        <dbReference type="EMBL" id="GER39014.1"/>
    </source>
</evidence>
<dbReference type="Proteomes" id="UP000325081">
    <property type="component" value="Unassembled WGS sequence"/>
</dbReference>
<organism evidence="2 3">
    <name type="scientific">Striga asiatica</name>
    <name type="common">Asiatic witchweed</name>
    <name type="synonym">Buchnera asiatica</name>
    <dbReference type="NCBI Taxonomy" id="4170"/>
    <lineage>
        <taxon>Eukaryota</taxon>
        <taxon>Viridiplantae</taxon>
        <taxon>Streptophyta</taxon>
        <taxon>Embryophyta</taxon>
        <taxon>Tracheophyta</taxon>
        <taxon>Spermatophyta</taxon>
        <taxon>Magnoliopsida</taxon>
        <taxon>eudicotyledons</taxon>
        <taxon>Gunneridae</taxon>
        <taxon>Pentapetalae</taxon>
        <taxon>asterids</taxon>
        <taxon>lamiids</taxon>
        <taxon>Lamiales</taxon>
        <taxon>Orobanchaceae</taxon>
        <taxon>Buchnereae</taxon>
        <taxon>Striga</taxon>
    </lineage>
</organism>
<dbReference type="PANTHER" id="PTHR35218:SF7">
    <property type="entry name" value="ENDONUCLEASE_EXONUCLEASE_PHOSPHATASE"/>
    <property type="match status" value="1"/>
</dbReference>
<dbReference type="InterPro" id="IPR005135">
    <property type="entry name" value="Endo/exonuclease/phosphatase"/>
</dbReference>
<dbReference type="GO" id="GO:0003824">
    <property type="term" value="F:catalytic activity"/>
    <property type="evidence" value="ECO:0007669"/>
    <property type="project" value="InterPro"/>
</dbReference>
<name>A0A5A7Q1X3_STRAF</name>
<comment type="caution">
    <text evidence="2">The sequence shown here is derived from an EMBL/GenBank/DDBJ whole genome shotgun (WGS) entry which is preliminary data.</text>
</comment>